<evidence type="ECO:0000313" key="16">
    <source>
        <dbReference type="EMBL" id="CAF3720742.1"/>
    </source>
</evidence>
<feature type="DNA-binding region" description="Homeobox" evidence="9">
    <location>
        <begin position="240"/>
        <end position="299"/>
    </location>
</feature>
<name>A0A814CRU2_9BILA</name>
<dbReference type="Proteomes" id="UP000681722">
    <property type="component" value="Unassembled WGS sequence"/>
</dbReference>
<comment type="subcellular location">
    <subcellularLocation>
        <location evidence="1 9 11">Nucleus</location>
    </subcellularLocation>
</comment>
<dbReference type="InterPro" id="IPR001356">
    <property type="entry name" value="HD"/>
</dbReference>
<dbReference type="Gene3D" id="1.10.10.60">
    <property type="entry name" value="Homeodomain-like"/>
    <property type="match status" value="1"/>
</dbReference>
<dbReference type="EMBL" id="CAJNOQ010002195">
    <property type="protein sequence ID" value="CAF0944474.1"/>
    <property type="molecule type" value="Genomic_DNA"/>
</dbReference>
<dbReference type="GO" id="GO:0003677">
    <property type="term" value="F:DNA binding"/>
    <property type="evidence" value="ECO:0007669"/>
    <property type="project" value="UniProtKB-UniRule"/>
</dbReference>
<dbReference type="PROSITE" id="PS50071">
    <property type="entry name" value="HOMEOBOX_2"/>
    <property type="match status" value="1"/>
</dbReference>
<dbReference type="GO" id="GO:0000981">
    <property type="term" value="F:DNA-binding transcription factor activity, RNA polymerase II-specific"/>
    <property type="evidence" value="ECO:0007669"/>
    <property type="project" value="InterPro"/>
</dbReference>
<keyword evidence="5 10" id="KW-0440">LIM domain</keyword>
<dbReference type="GO" id="GO:0048665">
    <property type="term" value="P:neuron fate specification"/>
    <property type="evidence" value="ECO:0007669"/>
    <property type="project" value="InterPro"/>
</dbReference>
<evidence type="ECO:0000259" key="14">
    <source>
        <dbReference type="PROSITE" id="PS50071"/>
    </source>
</evidence>
<accession>A0A814CRU2</accession>
<feature type="domain" description="LIM zinc-binding" evidence="13">
    <location>
        <begin position="7"/>
        <end position="68"/>
    </location>
</feature>
<dbReference type="FunFam" id="1.10.10.60:FF:000041">
    <property type="entry name" value="insulin gene enhancer protein ISL-1"/>
    <property type="match status" value="1"/>
</dbReference>
<dbReference type="PANTHER" id="PTHR24204:SF8">
    <property type="entry name" value="TAILUP, ISOFORM A"/>
    <property type="match status" value="1"/>
</dbReference>
<sequence length="438" mass="49884">MTKTSWPICTGCKSNITDQHVLCVRPEIVFHADCLKCVECQQKLDEQSTCYIRNDLTYCKQDYQRLFVPRCYSCEKYLNKDDLIMRARTNVYHLNCFRCEACGKCLKTGDEYALSDNRLLCRNDYGTIMNNSNNNNNNNTKTDQNNLVTDKLKSIDCFENNTHTVSKNESLLEPLTAKSNKSLFKRKRSHSNTTNVNLHTSNGKCSPNQNQTSIKCSDSPPTSPVTHSTAIERRPRRDKQARMRTVLNEKQLHTLKSCYAYNPRPDALLKEQLCDMTGLNSRVIRVWFQNKRCKDKKKNVATQNRNIYSTDKLHRMMNMSAISPIVPDGIPLMTDLGHMTVLNQCDNSNNNGNVYDSSNSSYLSTRDGMIYALSSNDDISNTFYQNVPGTDWKLRVTYPSSHITTNCTVPQSSGHDTSSMMPSDEDSLDQSNSDFSDS</sequence>
<feature type="domain" description="LIM zinc-binding" evidence="13">
    <location>
        <begin position="69"/>
        <end position="131"/>
    </location>
</feature>
<dbReference type="Gene3D" id="2.10.110.10">
    <property type="entry name" value="Cysteine Rich Protein"/>
    <property type="match status" value="2"/>
</dbReference>
<evidence type="ECO:0000256" key="6">
    <source>
        <dbReference type="ARBA" id="ARBA00023125"/>
    </source>
</evidence>
<dbReference type="CDD" id="cd00086">
    <property type="entry name" value="homeodomain"/>
    <property type="match status" value="1"/>
</dbReference>
<dbReference type="InterPro" id="IPR009057">
    <property type="entry name" value="Homeodomain-like_sf"/>
</dbReference>
<evidence type="ECO:0000256" key="7">
    <source>
        <dbReference type="ARBA" id="ARBA00023155"/>
    </source>
</evidence>
<organism evidence="15 17">
    <name type="scientific">Didymodactylos carnosus</name>
    <dbReference type="NCBI Taxonomy" id="1234261"/>
    <lineage>
        <taxon>Eukaryota</taxon>
        <taxon>Metazoa</taxon>
        <taxon>Spiralia</taxon>
        <taxon>Gnathifera</taxon>
        <taxon>Rotifera</taxon>
        <taxon>Eurotatoria</taxon>
        <taxon>Bdelloidea</taxon>
        <taxon>Philodinida</taxon>
        <taxon>Philodinidae</taxon>
        <taxon>Didymodactylos</taxon>
    </lineage>
</organism>
<dbReference type="Pfam" id="PF00046">
    <property type="entry name" value="Homeodomain"/>
    <property type="match status" value="1"/>
</dbReference>
<keyword evidence="4 10" id="KW-0862">Zinc</keyword>
<feature type="compositionally biased region" description="Basic and acidic residues" evidence="12">
    <location>
        <begin position="230"/>
        <end position="241"/>
    </location>
</feature>
<dbReference type="EMBL" id="CAJOBC010002195">
    <property type="protein sequence ID" value="CAF3720742.1"/>
    <property type="molecule type" value="Genomic_DNA"/>
</dbReference>
<gene>
    <name evidence="15" type="ORF">GPM918_LOCUS10895</name>
    <name evidence="16" type="ORF">SRO942_LOCUS10896</name>
</gene>
<dbReference type="FunFam" id="2.10.110.10:FF:000136">
    <property type="entry name" value="LIM domain family"/>
    <property type="match status" value="1"/>
</dbReference>
<evidence type="ECO:0000256" key="5">
    <source>
        <dbReference type="ARBA" id="ARBA00023038"/>
    </source>
</evidence>
<evidence type="ECO:0000256" key="8">
    <source>
        <dbReference type="ARBA" id="ARBA00023242"/>
    </source>
</evidence>
<feature type="compositionally biased region" description="Polar residues" evidence="12">
    <location>
        <begin position="404"/>
        <end position="421"/>
    </location>
</feature>
<dbReference type="AlphaFoldDB" id="A0A814CRU2"/>
<keyword evidence="2 10" id="KW-0479">Metal-binding</keyword>
<dbReference type="SMART" id="SM00389">
    <property type="entry name" value="HOX"/>
    <property type="match status" value="1"/>
</dbReference>
<protein>
    <submittedName>
        <fullName evidence="15">Uncharacterized protein</fullName>
    </submittedName>
</protein>
<dbReference type="GO" id="GO:0005634">
    <property type="term" value="C:nucleus"/>
    <property type="evidence" value="ECO:0007669"/>
    <property type="project" value="UniProtKB-SubCell"/>
</dbReference>
<dbReference type="Proteomes" id="UP000663829">
    <property type="component" value="Unassembled WGS sequence"/>
</dbReference>
<evidence type="ECO:0000259" key="13">
    <source>
        <dbReference type="PROSITE" id="PS50023"/>
    </source>
</evidence>
<dbReference type="SUPFAM" id="SSF46689">
    <property type="entry name" value="Homeodomain-like"/>
    <property type="match status" value="1"/>
</dbReference>
<evidence type="ECO:0000256" key="11">
    <source>
        <dbReference type="RuleBase" id="RU000682"/>
    </source>
</evidence>
<dbReference type="GO" id="GO:0045944">
    <property type="term" value="P:positive regulation of transcription by RNA polymerase II"/>
    <property type="evidence" value="ECO:0007669"/>
    <property type="project" value="InterPro"/>
</dbReference>
<proteinExistence type="predicted"/>
<evidence type="ECO:0000256" key="2">
    <source>
        <dbReference type="ARBA" id="ARBA00022723"/>
    </source>
</evidence>
<dbReference type="PROSITE" id="PS00478">
    <property type="entry name" value="LIM_DOMAIN_1"/>
    <property type="match status" value="2"/>
</dbReference>
<feature type="region of interest" description="Disordered" evidence="12">
    <location>
        <begin position="185"/>
        <end position="241"/>
    </location>
</feature>
<dbReference type="PROSITE" id="PS50023">
    <property type="entry name" value="LIM_DOMAIN_2"/>
    <property type="match status" value="2"/>
</dbReference>
<evidence type="ECO:0000313" key="15">
    <source>
        <dbReference type="EMBL" id="CAF0944474.1"/>
    </source>
</evidence>
<evidence type="ECO:0000256" key="12">
    <source>
        <dbReference type="SAM" id="MobiDB-lite"/>
    </source>
</evidence>
<dbReference type="SUPFAM" id="SSF57716">
    <property type="entry name" value="Glucocorticoid receptor-like (DNA-binding domain)"/>
    <property type="match status" value="1"/>
</dbReference>
<evidence type="ECO:0000256" key="10">
    <source>
        <dbReference type="PROSITE-ProRule" id="PRU00125"/>
    </source>
</evidence>
<dbReference type="InterPro" id="IPR047169">
    <property type="entry name" value="ISL1/2-like"/>
</dbReference>
<dbReference type="GO" id="GO:0007409">
    <property type="term" value="P:axonogenesis"/>
    <property type="evidence" value="ECO:0007669"/>
    <property type="project" value="TreeGrafter"/>
</dbReference>
<evidence type="ECO:0000256" key="4">
    <source>
        <dbReference type="ARBA" id="ARBA00022833"/>
    </source>
</evidence>
<evidence type="ECO:0000256" key="1">
    <source>
        <dbReference type="ARBA" id="ARBA00004123"/>
    </source>
</evidence>
<feature type="domain" description="Homeobox" evidence="14">
    <location>
        <begin position="238"/>
        <end position="298"/>
    </location>
</feature>
<dbReference type="InterPro" id="IPR001781">
    <property type="entry name" value="Znf_LIM"/>
</dbReference>
<keyword evidence="6 9" id="KW-0238">DNA-binding</keyword>
<comment type="caution">
    <text evidence="15">The sequence shown here is derived from an EMBL/GenBank/DDBJ whole genome shotgun (WGS) entry which is preliminary data.</text>
</comment>
<feature type="region of interest" description="Disordered" evidence="12">
    <location>
        <begin position="404"/>
        <end position="438"/>
    </location>
</feature>
<dbReference type="PANTHER" id="PTHR24204">
    <property type="entry name" value="INSULIN GENE ENHANCER PROTEIN"/>
    <property type="match status" value="1"/>
</dbReference>
<evidence type="ECO:0000256" key="3">
    <source>
        <dbReference type="ARBA" id="ARBA00022737"/>
    </source>
</evidence>
<dbReference type="SMART" id="SM00132">
    <property type="entry name" value="LIM"/>
    <property type="match status" value="2"/>
</dbReference>
<reference evidence="15" key="1">
    <citation type="submission" date="2021-02" db="EMBL/GenBank/DDBJ databases">
        <authorList>
            <person name="Nowell W R."/>
        </authorList>
    </citation>
    <scope>NUCLEOTIDE SEQUENCE</scope>
</reference>
<dbReference type="GO" id="GO:0046872">
    <property type="term" value="F:metal ion binding"/>
    <property type="evidence" value="ECO:0007669"/>
    <property type="project" value="UniProtKB-KW"/>
</dbReference>
<dbReference type="Pfam" id="PF00412">
    <property type="entry name" value="LIM"/>
    <property type="match status" value="2"/>
</dbReference>
<keyword evidence="7 9" id="KW-0371">Homeobox</keyword>
<keyword evidence="8 9" id="KW-0539">Nucleus</keyword>
<feature type="compositionally biased region" description="Polar residues" evidence="12">
    <location>
        <begin position="191"/>
        <end position="229"/>
    </location>
</feature>
<evidence type="ECO:0000313" key="17">
    <source>
        <dbReference type="Proteomes" id="UP000663829"/>
    </source>
</evidence>
<feature type="compositionally biased region" description="Polar residues" evidence="12">
    <location>
        <begin position="429"/>
        <end position="438"/>
    </location>
</feature>
<dbReference type="OrthoDB" id="125004at2759"/>
<keyword evidence="3" id="KW-0677">Repeat</keyword>
<evidence type="ECO:0000256" key="9">
    <source>
        <dbReference type="PROSITE-ProRule" id="PRU00108"/>
    </source>
</evidence>
<keyword evidence="17" id="KW-1185">Reference proteome</keyword>